<evidence type="ECO:0000256" key="3">
    <source>
        <dbReference type="ARBA" id="ARBA00022475"/>
    </source>
</evidence>
<protein>
    <submittedName>
        <fullName evidence="9">ABC transporter permease</fullName>
    </submittedName>
</protein>
<evidence type="ECO:0000256" key="2">
    <source>
        <dbReference type="ARBA" id="ARBA00022448"/>
    </source>
</evidence>
<dbReference type="Proteomes" id="UP001597451">
    <property type="component" value="Unassembled WGS sequence"/>
</dbReference>
<keyword evidence="3" id="KW-1003">Cell membrane</keyword>
<dbReference type="Pfam" id="PF12911">
    <property type="entry name" value="OppC_N"/>
    <property type="match status" value="1"/>
</dbReference>
<sequence length="313" mass="34042">MQGNAQAKTVTTVPTVRKKTKASGGFKRWCRLLWQSKTGTVGFVIVSLVVLIAVFADLLVPHDPAENNLSNMLLPPFWMEGGSTEYLLGTDNLGRDIFSRILVGSRVSLLVGIFSVVLAGVIGLLVGVAAGFYGKWVDTILMRIVDSFLAIPSILFILVVLAVFEPSIMTLIVVIGLTNWVSYARVVRSEVLSVKERDFVRASFSIGTNKATIIRKHIVPNIISSFIVISALSVATTIILEASLSFLGLGIQPPDVSWGAMLTDGRNYLATNWWIATFPGIAITITVLGIIFLGDWLRDVLDPRNYFSKKGGA</sequence>
<gene>
    <name evidence="9" type="ORF">ACFSUN_07040</name>
</gene>
<comment type="similarity">
    <text evidence="7">Belongs to the binding-protein-dependent transport system permease family.</text>
</comment>
<proteinExistence type="inferred from homology"/>
<dbReference type="RefSeq" id="WP_379561257.1">
    <property type="nucleotide sequence ID" value="NZ_JBHUMX010000014.1"/>
</dbReference>
<keyword evidence="5 7" id="KW-1133">Transmembrane helix</keyword>
<feature type="transmembrane region" description="Helical" evidence="7">
    <location>
        <begin position="168"/>
        <end position="187"/>
    </location>
</feature>
<accession>A0ABW5PZ67</accession>
<feature type="transmembrane region" description="Helical" evidence="7">
    <location>
        <begin position="271"/>
        <end position="294"/>
    </location>
</feature>
<evidence type="ECO:0000256" key="6">
    <source>
        <dbReference type="ARBA" id="ARBA00023136"/>
    </source>
</evidence>
<evidence type="ECO:0000256" key="4">
    <source>
        <dbReference type="ARBA" id="ARBA00022692"/>
    </source>
</evidence>
<feature type="transmembrane region" description="Helical" evidence="7">
    <location>
        <begin position="41"/>
        <end position="60"/>
    </location>
</feature>
<dbReference type="CDD" id="cd06261">
    <property type="entry name" value="TM_PBP2"/>
    <property type="match status" value="1"/>
</dbReference>
<dbReference type="InterPro" id="IPR050366">
    <property type="entry name" value="BP-dependent_transpt_permease"/>
</dbReference>
<dbReference type="Gene3D" id="1.10.3720.10">
    <property type="entry name" value="MetI-like"/>
    <property type="match status" value="1"/>
</dbReference>
<dbReference type="PANTHER" id="PTHR43386">
    <property type="entry name" value="OLIGOPEPTIDE TRANSPORT SYSTEM PERMEASE PROTEIN APPC"/>
    <property type="match status" value="1"/>
</dbReference>
<evidence type="ECO:0000313" key="9">
    <source>
        <dbReference type="EMBL" id="MFD2628540.1"/>
    </source>
</evidence>
<dbReference type="InterPro" id="IPR035906">
    <property type="entry name" value="MetI-like_sf"/>
</dbReference>
<name>A0ABW5PZ67_9BACI</name>
<dbReference type="InterPro" id="IPR025966">
    <property type="entry name" value="OppC_N"/>
</dbReference>
<evidence type="ECO:0000313" key="10">
    <source>
        <dbReference type="Proteomes" id="UP001597451"/>
    </source>
</evidence>
<dbReference type="Pfam" id="PF00528">
    <property type="entry name" value="BPD_transp_1"/>
    <property type="match status" value="1"/>
</dbReference>
<feature type="transmembrane region" description="Helical" evidence="7">
    <location>
        <begin position="140"/>
        <end position="162"/>
    </location>
</feature>
<dbReference type="PANTHER" id="PTHR43386:SF1">
    <property type="entry name" value="D,D-DIPEPTIDE TRANSPORT SYSTEM PERMEASE PROTEIN DDPC-RELATED"/>
    <property type="match status" value="1"/>
</dbReference>
<dbReference type="InterPro" id="IPR000515">
    <property type="entry name" value="MetI-like"/>
</dbReference>
<evidence type="ECO:0000256" key="7">
    <source>
        <dbReference type="RuleBase" id="RU363032"/>
    </source>
</evidence>
<keyword evidence="6 7" id="KW-0472">Membrane</keyword>
<evidence type="ECO:0000259" key="8">
    <source>
        <dbReference type="PROSITE" id="PS50928"/>
    </source>
</evidence>
<feature type="domain" description="ABC transmembrane type-1" evidence="8">
    <location>
        <begin position="105"/>
        <end position="294"/>
    </location>
</feature>
<dbReference type="PROSITE" id="PS50928">
    <property type="entry name" value="ABC_TM1"/>
    <property type="match status" value="1"/>
</dbReference>
<comment type="subcellular location">
    <subcellularLocation>
        <location evidence="1 7">Cell membrane</location>
        <topology evidence="1 7">Multi-pass membrane protein</topology>
    </subcellularLocation>
</comment>
<comment type="caution">
    <text evidence="9">The sequence shown here is derived from an EMBL/GenBank/DDBJ whole genome shotgun (WGS) entry which is preliminary data.</text>
</comment>
<keyword evidence="10" id="KW-1185">Reference proteome</keyword>
<evidence type="ECO:0000256" key="1">
    <source>
        <dbReference type="ARBA" id="ARBA00004651"/>
    </source>
</evidence>
<dbReference type="SUPFAM" id="SSF161098">
    <property type="entry name" value="MetI-like"/>
    <property type="match status" value="1"/>
</dbReference>
<keyword evidence="2 7" id="KW-0813">Transport</keyword>
<evidence type="ECO:0000256" key="5">
    <source>
        <dbReference type="ARBA" id="ARBA00022989"/>
    </source>
</evidence>
<dbReference type="EMBL" id="JBHUMX010000014">
    <property type="protein sequence ID" value="MFD2628540.1"/>
    <property type="molecule type" value="Genomic_DNA"/>
</dbReference>
<feature type="transmembrane region" description="Helical" evidence="7">
    <location>
        <begin position="109"/>
        <end position="133"/>
    </location>
</feature>
<feature type="transmembrane region" description="Helical" evidence="7">
    <location>
        <begin position="222"/>
        <end position="251"/>
    </location>
</feature>
<keyword evidence="4 7" id="KW-0812">Transmembrane</keyword>
<reference evidence="10" key="1">
    <citation type="journal article" date="2019" name="Int. J. Syst. Evol. Microbiol.">
        <title>The Global Catalogue of Microorganisms (GCM) 10K type strain sequencing project: providing services to taxonomists for standard genome sequencing and annotation.</title>
        <authorList>
            <consortium name="The Broad Institute Genomics Platform"/>
            <consortium name="The Broad Institute Genome Sequencing Center for Infectious Disease"/>
            <person name="Wu L."/>
            <person name="Ma J."/>
        </authorList>
    </citation>
    <scope>NUCLEOTIDE SEQUENCE [LARGE SCALE GENOMIC DNA]</scope>
    <source>
        <strain evidence="10">TISTR 1858</strain>
    </source>
</reference>
<organism evidence="9 10">
    <name type="scientific">Oceanobacillus kapialis</name>
    <dbReference type="NCBI Taxonomy" id="481353"/>
    <lineage>
        <taxon>Bacteria</taxon>
        <taxon>Bacillati</taxon>
        <taxon>Bacillota</taxon>
        <taxon>Bacilli</taxon>
        <taxon>Bacillales</taxon>
        <taxon>Bacillaceae</taxon>
        <taxon>Oceanobacillus</taxon>
    </lineage>
</organism>